<dbReference type="Pfam" id="PF13456">
    <property type="entry name" value="RVT_3"/>
    <property type="match status" value="1"/>
</dbReference>
<dbReference type="InterPro" id="IPR052055">
    <property type="entry name" value="Hepadnavirus_pol/RT"/>
</dbReference>
<dbReference type="PANTHER" id="PTHR33050:SF7">
    <property type="entry name" value="RIBONUCLEASE H"/>
    <property type="match status" value="1"/>
</dbReference>
<organism evidence="1 2">
    <name type="scientific">Paramuricea clavata</name>
    <name type="common">Red gorgonian</name>
    <name type="synonym">Violescent sea-whip</name>
    <dbReference type="NCBI Taxonomy" id="317549"/>
    <lineage>
        <taxon>Eukaryota</taxon>
        <taxon>Metazoa</taxon>
        <taxon>Cnidaria</taxon>
        <taxon>Anthozoa</taxon>
        <taxon>Octocorallia</taxon>
        <taxon>Malacalcyonacea</taxon>
        <taxon>Plexauridae</taxon>
        <taxon>Paramuricea</taxon>
    </lineage>
</organism>
<dbReference type="AlphaFoldDB" id="A0A6S7HRI8"/>
<gene>
    <name evidence="1" type="ORF">PACLA_8A033696</name>
</gene>
<dbReference type="InterPro" id="IPR036397">
    <property type="entry name" value="RNaseH_sf"/>
</dbReference>
<evidence type="ECO:0000313" key="2">
    <source>
        <dbReference type="Proteomes" id="UP001152795"/>
    </source>
</evidence>
<protein>
    <submittedName>
        <fullName evidence="1">Pre-mRNA-splicing factor cwc-26</fullName>
    </submittedName>
</protein>
<dbReference type="Gene3D" id="3.30.420.10">
    <property type="entry name" value="Ribonuclease H-like superfamily/Ribonuclease H"/>
    <property type="match status" value="1"/>
</dbReference>
<dbReference type="InterPro" id="IPR002156">
    <property type="entry name" value="RNaseH_domain"/>
</dbReference>
<dbReference type="SUPFAM" id="SSF53098">
    <property type="entry name" value="Ribonuclease H-like"/>
    <property type="match status" value="1"/>
</dbReference>
<feature type="non-terminal residue" evidence="1">
    <location>
        <position position="329"/>
    </location>
</feature>
<comment type="caution">
    <text evidence="1">The sequence shown here is derived from an EMBL/GenBank/DDBJ whole genome shotgun (WGS) entry which is preliminary data.</text>
</comment>
<dbReference type="SUPFAM" id="SSF47823">
    <property type="entry name" value="lambda integrase-like, N-terminal domain"/>
    <property type="match status" value="1"/>
</dbReference>
<dbReference type="EMBL" id="CACRXK020005517">
    <property type="protein sequence ID" value="CAB4006473.1"/>
    <property type="molecule type" value="Genomic_DNA"/>
</dbReference>
<dbReference type="OrthoDB" id="6156588at2759"/>
<dbReference type="PANTHER" id="PTHR33050">
    <property type="entry name" value="REVERSE TRANSCRIPTASE DOMAIN-CONTAINING PROTEIN"/>
    <property type="match status" value="1"/>
</dbReference>
<sequence>MTTDASITGWGCSLAGTPTGGSWDSGESEEHINWLEVKAILLGLKSFADHICQKHVKIISDNATAVCCINHMGTNHSKEINLLVKEIWDFCITNSIWITVAHIPGKQNVIADFESRTGTNDIEWALDQTVYDQAIQLLDVTPSIDLFALRLNYKCKPYVAFRLDPEAQAINAFHISWINMCFSAFPPFYIINQVLQKISEEKATGIIVIPHWPTQRYCTSSAKEVAITDVPLIGGLLESQGISKEAASVIVQAWRPASQKQCKYYLQKWEQHCCERSINPISPNVGTAIDFLHEFYKEGLSYSTLNTVQSALSSVVQPIDNFTFEKPST</sequence>
<proteinExistence type="predicted"/>
<dbReference type="GO" id="GO:0004523">
    <property type="term" value="F:RNA-DNA hybrid ribonuclease activity"/>
    <property type="evidence" value="ECO:0007669"/>
    <property type="project" value="InterPro"/>
</dbReference>
<dbReference type="GO" id="GO:0003676">
    <property type="term" value="F:nucleic acid binding"/>
    <property type="evidence" value="ECO:0007669"/>
    <property type="project" value="InterPro"/>
</dbReference>
<evidence type="ECO:0000313" key="1">
    <source>
        <dbReference type="EMBL" id="CAB4006473.1"/>
    </source>
</evidence>
<name>A0A6S7HRI8_PARCT</name>
<keyword evidence="2" id="KW-1185">Reference proteome</keyword>
<accession>A0A6S7HRI8</accession>
<dbReference type="Proteomes" id="UP001152795">
    <property type="component" value="Unassembled WGS sequence"/>
</dbReference>
<dbReference type="InterPro" id="IPR012337">
    <property type="entry name" value="RNaseH-like_sf"/>
</dbReference>
<dbReference type="CDD" id="cd09275">
    <property type="entry name" value="RNase_HI_RT_DIRS1"/>
    <property type="match status" value="1"/>
</dbReference>
<reference evidence="1" key="1">
    <citation type="submission" date="2020-04" db="EMBL/GenBank/DDBJ databases">
        <authorList>
            <person name="Alioto T."/>
            <person name="Alioto T."/>
            <person name="Gomez Garrido J."/>
        </authorList>
    </citation>
    <scope>NUCLEOTIDE SEQUENCE</scope>
    <source>
        <strain evidence="1">A484AB</strain>
    </source>
</reference>